<dbReference type="PROSITE" id="PS50110">
    <property type="entry name" value="RESPONSE_REGULATORY"/>
    <property type="match status" value="1"/>
</dbReference>
<feature type="domain" description="Response regulatory" evidence="9">
    <location>
        <begin position="27"/>
        <end position="144"/>
    </location>
</feature>
<dbReference type="InterPro" id="IPR020449">
    <property type="entry name" value="Tscrpt_reg_AraC-type_HTH"/>
</dbReference>
<name>A0A8S0W6N8_9FIRM</name>
<evidence type="ECO:0000313" key="12">
    <source>
        <dbReference type="Proteomes" id="UP001071230"/>
    </source>
</evidence>
<keyword evidence="12" id="KW-1185">Reference proteome</keyword>
<dbReference type="AlphaFoldDB" id="A0A8S0W6N8"/>
<dbReference type="InterPro" id="IPR009057">
    <property type="entry name" value="Homeodomain-like_sf"/>
</dbReference>
<dbReference type="GO" id="GO:0043565">
    <property type="term" value="F:sequence-specific DNA binding"/>
    <property type="evidence" value="ECO:0007669"/>
    <property type="project" value="InterPro"/>
</dbReference>
<keyword evidence="3" id="KW-0238">DNA-binding</keyword>
<dbReference type="GO" id="GO:0003700">
    <property type="term" value="F:DNA-binding transcription factor activity"/>
    <property type="evidence" value="ECO:0007669"/>
    <property type="project" value="InterPro"/>
</dbReference>
<evidence type="ECO:0000313" key="10">
    <source>
        <dbReference type="EMBL" id="CAA7600009.1"/>
    </source>
</evidence>
<dbReference type="GO" id="GO:0000160">
    <property type="term" value="P:phosphorelay signal transduction system"/>
    <property type="evidence" value="ECO:0007669"/>
    <property type="project" value="InterPro"/>
</dbReference>
<dbReference type="InterPro" id="IPR018060">
    <property type="entry name" value="HTH_AraC"/>
</dbReference>
<dbReference type="SMART" id="SM00342">
    <property type="entry name" value="HTH_ARAC"/>
    <property type="match status" value="1"/>
</dbReference>
<evidence type="ECO:0000256" key="5">
    <source>
        <dbReference type="ARBA" id="ARBA00024867"/>
    </source>
</evidence>
<dbReference type="Pfam" id="PF17853">
    <property type="entry name" value="GGDEF_2"/>
    <property type="match status" value="1"/>
</dbReference>
<dbReference type="CDD" id="cd17536">
    <property type="entry name" value="REC_YesN-like"/>
    <property type="match status" value="1"/>
</dbReference>
<organism evidence="10">
    <name type="scientific">Acididesulfobacillus acetoxydans</name>
    <dbReference type="NCBI Taxonomy" id="1561005"/>
    <lineage>
        <taxon>Bacteria</taxon>
        <taxon>Bacillati</taxon>
        <taxon>Bacillota</taxon>
        <taxon>Clostridia</taxon>
        <taxon>Eubacteriales</taxon>
        <taxon>Peptococcaceae</taxon>
        <taxon>Acididesulfobacillus</taxon>
    </lineage>
</organism>
<dbReference type="Pfam" id="PF12833">
    <property type="entry name" value="HTH_18"/>
    <property type="match status" value="1"/>
</dbReference>
<evidence type="ECO:0000256" key="4">
    <source>
        <dbReference type="ARBA" id="ARBA00023163"/>
    </source>
</evidence>
<evidence type="ECO:0000259" key="8">
    <source>
        <dbReference type="PROSITE" id="PS01124"/>
    </source>
</evidence>
<keyword evidence="2" id="KW-0805">Transcription regulation</keyword>
<dbReference type="SUPFAM" id="SSF52172">
    <property type="entry name" value="CheY-like"/>
    <property type="match status" value="1"/>
</dbReference>
<evidence type="ECO:0000256" key="3">
    <source>
        <dbReference type="ARBA" id="ARBA00023125"/>
    </source>
</evidence>
<dbReference type="Gene3D" id="1.10.10.60">
    <property type="entry name" value="Homeodomain-like"/>
    <property type="match status" value="2"/>
</dbReference>
<dbReference type="EMBL" id="CDGJ01000008">
    <property type="protein sequence ID" value="CEJ05995.1"/>
    <property type="molecule type" value="Genomic_DNA"/>
</dbReference>
<dbReference type="RefSeq" id="WP_240983745.1">
    <property type="nucleotide sequence ID" value="NZ_CDGJ01000008.1"/>
</dbReference>
<evidence type="ECO:0000256" key="1">
    <source>
        <dbReference type="ARBA" id="ARBA00018672"/>
    </source>
</evidence>
<dbReference type="InterPro" id="IPR041522">
    <property type="entry name" value="CdaR_GGDEF"/>
</dbReference>
<evidence type="ECO:0000256" key="2">
    <source>
        <dbReference type="ARBA" id="ARBA00023015"/>
    </source>
</evidence>
<dbReference type="InterPro" id="IPR018062">
    <property type="entry name" value="HTH_AraC-typ_CS"/>
</dbReference>
<dbReference type="PRINTS" id="PR00032">
    <property type="entry name" value="HTHARAC"/>
</dbReference>
<feature type="domain" description="HTH araC/xylS-type" evidence="8">
    <location>
        <begin position="455"/>
        <end position="553"/>
    </location>
</feature>
<dbReference type="SMART" id="SM00448">
    <property type="entry name" value="REC"/>
    <property type="match status" value="1"/>
</dbReference>
<evidence type="ECO:0000256" key="6">
    <source>
        <dbReference type="PROSITE-ProRule" id="PRU00169"/>
    </source>
</evidence>
<reference evidence="10" key="2">
    <citation type="submission" date="2020-01" db="EMBL/GenBank/DDBJ databases">
        <authorList>
            <person name="Hornung B."/>
        </authorList>
    </citation>
    <scope>NUCLEOTIDE SEQUENCE</scope>
    <source>
        <strain evidence="10">PacBioINE</strain>
    </source>
</reference>
<evidence type="ECO:0000256" key="7">
    <source>
        <dbReference type="SAM" id="MobiDB-lite"/>
    </source>
</evidence>
<dbReference type="KEGG" id="aacx:DEACI_0658"/>
<protein>
    <recommendedName>
        <fullName evidence="1">Stage 0 sporulation protein A homolog</fullName>
    </recommendedName>
</protein>
<dbReference type="PROSITE" id="PS01124">
    <property type="entry name" value="HTH_ARAC_FAMILY_2"/>
    <property type="match status" value="1"/>
</dbReference>
<dbReference type="InterPro" id="IPR011006">
    <property type="entry name" value="CheY-like_superfamily"/>
</dbReference>
<dbReference type="Proteomes" id="UP001071230">
    <property type="component" value="Unassembled WGS sequence"/>
</dbReference>
<keyword evidence="4" id="KW-0804">Transcription</keyword>
<dbReference type="PROSITE" id="PS00041">
    <property type="entry name" value="HTH_ARAC_FAMILY_1"/>
    <property type="match status" value="1"/>
</dbReference>
<dbReference type="PANTHER" id="PTHR43280">
    <property type="entry name" value="ARAC-FAMILY TRANSCRIPTIONAL REGULATOR"/>
    <property type="match status" value="1"/>
</dbReference>
<sequence>MGGRRTANDDGTLTIEPKPEEGGTLHKLLVVDDEPIVLESIRFIVNRHLPRTFAVEGAFSGSEAIEKAETFKPDLVFMDIRMPGLNGIEAIREIRGLHKDLIFVIITAYDHFNYAKEALQLNVLDYLVKPIRKERVVEVLNKAFGLLEEKLETVRRSAALKEQFAKLSVHLENEFLYSLLLGNQVTSDLDFYEGTFGIELKRGYLILLQLEESPEKSSDPVAFSLRRHALFEAFRFALKSRSACLVGAATLNRMVAFIPAAEGSDEYELRNRAIALAEAVKREVKSAGPLSCLLGIGRAHSLAEFLKGYEEAERAVESGALQGQSGEEIFHISDTFPFVKTYALYSLQKERLLIDRVVLGDSAGVEELYRELFGGQQQGILTSAGYKRRLSELVVVLTRALSYQGISEAEGEAQLLACLENEDWQLVSAAFGGSLLALTKRLKKLQEEKMARASLRMVQYVEKNYASDLKLDDAAQMMNMSYHYFSKFFKQHTGQTFTDYLAGIRVGRAKGLLASPEVSIKEVGCLVGYKDPNYFSKIFKKLTGLTPSEYRGLASGGHDAF</sequence>
<evidence type="ECO:0000313" key="11">
    <source>
        <dbReference type="EMBL" id="CEJ05995.1"/>
    </source>
</evidence>
<accession>A0A8S0W6N8</accession>
<dbReference type="Gene3D" id="3.40.50.2300">
    <property type="match status" value="1"/>
</dbReference>
<dbReference type="SUPFAM" id="SSF46689">
    <property type="entry name" value="Homeodomain-like"/>
    <property type="match status" value="2"/>
</dbReference>
<gene>
    <name evidence="11" type="ORF">DEACI_0415</name>
    <name evidence="10" type="ORF">DEACI_0658</name>
</gene>
<feature type="region of interest" description="Disordered" evidence="7">
    <location>
        <begin position="1"/>
        <end position="20"/>
    </location>
</feature>
<proteinExistence type="predicted"/>
<dbReference type="Proteomes" id="UP000836597">
    <property type="component" value="Chromosome"/>
</dbReference>
<dbReference type="Pfam" id="PF00072">
    <property type="entry name" value="Response_reg"/>
    <property type="match status" value="1"/>
</dbReference>
<feature type="modified residue" description="4-aspartylphosphate" evidence="6">
    <location>
        <position position="79"/>
    </location>
</feature>
<dbReference type="EMBL" id="LR746496">
    <property type="protein sequence ID" value="CAA7600009.1"/>
    <property type="molecule type" value="Genomic_DNA"/>
</dbReference>
<comment type="function">
    <text evidence="5">May play the central regulatory role in sporulation. It may be an element of the effector pathway responsible for the activation of sporulation genes in response to nutritional stress. Spo0A may act in concert with spo0H (a sigma factor) to control the expression of some genes that are critical to the sporulation process.</text>
</comment>
<dbReference type="InterPro" id="IPR001789">
    <property type="entry name" value="Sig_transdc_resp-reg_receiver"/>
</dbReference>
<evidence type="ECO:0000259" key="9">
    <source>
        <dbReference type="PROSITE" id="PS50110"/>
    </source>
</evidence>
<reference evidence="11" key="1">
    <citation type="submission" date="2014-11" db="EMBL/GenBank/DDBJ databases">
        <authorList>
            <person name="Hornung B.V."/>
        </authorList>
    </citation>
    <scope>NUCLEOTIDE SEQUENCE</scope>
    <source>
        <strain evidence="11">INE</strain>
    </source>
</reference>
<dbReference type="PANTHER" id="PTHR43280:SF28">
    <property type="entry name" value="HTH-TYPE TRANSCRIPTIONAL ACTIVATOR RHAS"/>
    <property type="match status" value="1"/>
</dbReference>
<keyword evidence="6" id="KW-0597">Phosphoprotein</keyword>